<reference evidence="1 2" key="1">
    <citation type="submission" date="2019-04" db="EMBL/GenBank/DDBJ databases">
        <title>Genome sequencing of Clostridium botulinum Groups I-IV and Clostridium butyricum.</title>
        <authorList>
            <person name="Brunt J."/>
            <person name="Van Vliet A.H.M."/>
            <person name="Stringer S.C."/>
            <person name="Carter A.T."/>
            <person name="Peck M.W."/>
        </authorList>
    </citation>
    <scope>NUCLEOTIDE SEQUENCE [LARGE SCALE GENOMIC DNA]</scope>
    <source>
        <strain evidence="1 2">Colworth BL30</strain>
    </source>
</reference>
<evidence type="ECO:0000313" key="2">
    <source>
        <dbReference type="Proteomes" id="UP000480039"/>
    </source>
</evidence>
<accession>A0A846JEW5</accession>
<organism evidence="1 2">
    <name type="scientific">Clostridium botulinum</name>
    <dbReference type="NCBI Taxonomy" id="1491"/>
    <lineage>
        <taxon>Bacteria</taxon>
        <taxon>Bacillati</taxon>
        <taxon>Bacillota</taxon>
        <taxon>Clostridia</taxon>
        <taxon>Eubacteriales</taxon>
        <taxon>Clostridiaceae</taxon>
        <taxon>Clostridium</taxon>
    </lineage>
</organism>
<dbReference type="Proteomes" id="UP000480039">
    <property type="component" value="Unassembled WGS sequence"/>
</dbReference>
<dbReference type="Pfam" id="PF20036">
    <property type="entry name" value="Gp13-like"/>
    <property type="match status" value="1"/>
</dbReference>
<name>A0A846JEW5_CLOBO</name>
<dbReference type="EMBL" id="SWQE01000004">
    <property type="protein sequence ID" value="NFJ08714.1"/>
    <property type="molecule type" value="Genomic_DNA"/>
</dbReference>
<protein>
    <recommendedName>
        <fullName evidence="3">Phage coat protein</fullName>
    </recommendedName>
</protein>
<comment type="caution">
    <text evidence="1">The sequence shown here is derived from an EMBL/GenBank/DDBJ whole genome shotgun (WGS) entry which is preliminary data.</text>
</comment>
<proteinExistence type="predicted"/>
<sequence>MTITKLGDMIIPSNFAAYTAEQAVAKNKFFKGGIIASNPQLASLLEVGGKTINMPFVKPLTGDSEVPSETNDMGIGNISTSEDIARRQLRVKAWGENQLASLLSGDNVMDRISDAVSDYWSAELSKILISTCTGVFAKLTNKVNDITVKTGNAALLNPNDAIDTKYIIGDSADAITAIAIHSAVYAYMLKMDQITNVPTSDGKGVIQKYGPLNATVLVDDSVPYDSTTKVGAMYLYGPGAFGFVESNNGIEAAEITRNPLKGLGENILISRKQFVLHPLGVQWNEPTSSITSPANSDLETATRWTKVKEDKNIYLAQFKFKIA</sequence>
<gene>
    <name evidence="1" type="ORF">FC871_09545</name>
</gene>
<dbReference type="InterPro" id="IPR045404">
    <property type="entry name" value="Gp13-like"/>
</dbReference>
<evidence type="ECO:0000313" key="1">
    <source>
        <dbReference type="EMBL" id="NFJ08714.1"/>
    </source>
</evidence>
<dbReference type="AlphaFoldDB" id="A0A846JEW5"/>
<evidence type="ECO:0008006" key="3">
    <source>
        <dbReference type="Google" id="ProtNLM"/>
    </source>
</evidence>
<dbReference type="RefSeq" id="WP_012342631.1">
    <property type="nucleotide sequence ID" value="NZ_CP013686.1"/>
</dbReference>